<feature type="compositionally biased region" description="Basic and acidic residues" evidence="1">
    <location>
        <begin position="9"/>
        <end position="26"/>
    </location>
</feature>
<feature type="region of interest" description="Disordered" evidence="1">
    <location>
        <begin position="1"/>
        <end position="43"/>
    </location>
</feature>
<proteinExistence type="predicted"/>
<feature type="region of interest" description="Disordered" evidence="1">
    <location>
        <begin position="68"/>
        <end position="90"/>
    </location>
</feature>
<keyword evidence="4" id="KW-1185">Reference proteome</keyword>
<protein>
    <submittedName>
        <fullName evidence="2">Uncharacterized protein</fullName>
    </submittedName>
</protein>
<dbReference type="EMBL" id="JACGCI010000213">
    <property type="protein sequence ID" value="KAF6741900.1"/>
    <property type="molecule type" value="Genomic_DNA"/>
</dbReference>
<sequence>MGRGGSSKRMWEKRDKGGGGKSESRNRQPATQKKRAITGDLTSGAGPASFTRFVRRLDSGASQIIASTITERYTPRTSDNRSPAPIHERPVDFYSPISKTVSRILGLPSHTSRIVVVEYGTRRGTSLGSKVLNEVHSTVTAVEYECRRRALHSSRSVAVE</sequence>
<dbReference type="Proteomes" id="UP000521943">
    <property type="component" value="Unassembled WGS sequence"/>
</dbReference>
<feature type="compositionally biased region" description="Polar residues" evidence="1">
    <location>
        <begin position="68"/>
        <end position="81"/>
    </location>
</feature>
<organism evidence="2 4">
    <name type="scientific">Ephemerocybe angulata</name>
    <dbReference type="NCBI Taxonomy" id="980116"/>
    <lineage>
        <taxon>Eukaryota</taxon>
        <taxon>Fungi</taxon>
        <taxon>Dikarya</taxon>
        <taxon>Basidiomycota</taxon>
        <taxon>Agaricomycotina</taxon>
        <taxon>Agaricomycetes</taxon>
        <taxon>Agaricomycetidae</taxon>
        <taxon>Agaricales</taxon>
        <taxon>Agaricineae</taxon>
        <taxon>Psathyrellaceae</taxon>
        <taxon>Ephemerocybe</taxon>
    </lineage>
</organism>
<evidence type="ECO:0000313" key="4">
    <source>
        <dbReference type="Proteomes" id="UP000521943"/>
    </source>
</evidence>
<dbReference type="AlphaFoldDB" id="A0A8H6H997"/>
<gene>
    <name evidence="2" type="ORF">DFP72DRAFT_1054620</name>
    <name evidence="3" type="ORF">DFP72DRAFT_1054624</name>
</gene>
<dbReference type="EMBL" id="JACGCI010000213">
    <property type="protein sequence ID" value="KAF6741892.1"/>
    <property type="molecule type" value="Genomic_DNA"/>
</dbReference>
<evidence type="ECO:0000256" key="1">
    <source>
        <dbReference type="SAM" id="MobiDB-lite"/>
    </source>
</evidence>
<evidence type="ECO:0000313" key="2">
    <source>
        <dbReference type="EMBL" id="KAF6741892.1"/>
    </source>
</evidence>
<comment type="caution">
    <text evidence="2">The sequence shown here is derived from an EMBL/GenBank/DDBJ whole genome shotgun (WGS) entry which is preliminary data.</text>
</comment>
<evidence type="ECO:0000313" key="3">
    <source>
        <dbReference type="EMBL" id="KAF6741900.1"/>
    </source>
</evidence>
<name>A0A8H6H997_9AGAR</name>
<reference evidence="2 4" key="1">
    <citation type="submission" date="2020-07" db="EMBL/GenBank/DDBJ databases">
        <title>Comparative genomics of pyrophilous fungi reveals a link between fire events and developmental genes.</title>
        <authorList>
            <consortium name="DOE Joint Genome Institute"/>
            <person name="Steindorff A.S."/>
            <person name="Carver A."/>
            <person name="Calhoun S."/>
            <person name="Stillman K."/>
            <person name="Liu H."/>
            <person name="Lipzen A."/>
            <person name="Pangilinan J."/>
            <person name="Labutti K."/>
            <person name="Bruns T.D."/>
            <person name="Grigoriev I.V."/>
        </authorList>
    </citation>
    <scope>NUCLEOTIDE SEQUENCE [LARGE SCALE GENOMIC DNA]</scope>
    <source>
        <strain evidence="2 4">CBS 144469</strain>
    </source>
</reference>
<accession>A0A8H6H997</accession>